<evidence type="ECO:0000256" key="4">
    <source>
        <dbReference type="ARBA" id="ARBA00023125"/>
    </source>
</evidence>
<evidence type="ECO:0000313" key="10">
    <source>
        <dbReference type="EMBL" id="AES96022.1"/>
    </source>
</evidence>
<evidence type="ECO:0000256" key="6">
    <source>
        <dbReference type="ARBA" id="ARBA00023242"/>
    </source>
</evidence>
<keyword evidence="7" id="KW-0927">Auxin signaling pathway</keyword>
<feature type="domain" description="Auxin response factor" evidence="9">
    <location>
        <begin position="74"/>
        <end position="156"/>
    </location>
</feature>
<keyword evidence="4" id="KW-0238">DNA-binding</keyword>
<gene>
    <name evidence="10" type="ordered locus">MTR_5g032260</name>
</gene>
<evidence type="ECO:0000313" key="12">
    <source>
        <dbReference type="Proteomes" id="UP000002051"/>
    </source>
</evidence>
<keyword evidence="3" id="KW-0805">Transcription regulation</keyword>
<protein>
    <submittedName>
        <fullName evidence="10">Auxin response factor</fullName>
    </submittedName>
</protein>
<reference evidence="11" key="3">
    <citation type="submission" date="2015-04" db="UniProtKB">
        <authorList>
            <consortium name="EnsemblPlants"/>
        </authorList>
    </citation>
    <scope>IDENTIFICATION</scope>
    <source>
        <strain evidence="11">cv. Jemalong A17</strain>
    </source>
</reference>
<dbReference type="PANTHER" id="PTHR31384:SF9">
    <property type="entry name" value="AUXIN RESPONSE FACTOR 19"/>
    <property type="match status" value="1"/>
</dbReference>
<keyword evidence="5" id="KW-0804">Transcription</keyword>
<evidence type="ECO:0000259" key="9">
    <source>
        <dbReference type="Pfam" id="PF06507"/>
    </source>
</evidence>
<evidence type="ECO:0000256" key="3">
    <source>
        <dbReference type="ARBA" id="ARBA00023015"/>
    </source>
</evidence>
<dbReference type="GO" id="GO:0000976">
    <property type="term" value="F:transcription cis-regulatory region binding"/>
    <property type="evidence" value="ECO:0000318"/>
    <property type="project" value="GO_Central"/>
</dbReference>
<evidence type="ECO:0000259" key="8">
    <source>
        <dbReference type="Pfam" id="PF03101"/>
    </source>
</evidence>
<dbReference type="FunFam" id="2.30.30.1040:FF:000001">
    <property type="entry name" value="Auxin response factor"/>
    <property type="match status" value="1"/>
</dbReference>
<comment type="similarity">
    <text evidence="2">Belongs to the ARF family.</text>
</comment>
<dbReference type="EnsemblPlants" id="AES96022">
    <property type="protein sequence ID" value="AES96022"/>
    <property type="gene ID" value="MTR_5g032260"/>
</dbReference>
<evidence type="ECO:0000256" key="5">
    <source>
        <dbReference type="ARBA" id="ARBA00023163"/>
    </source>
</evidence>
<evidence type="ECO:0000256" key="1">
    <source>
        <dbReference type="ARBA" id="ARBA00004123"/>
    </source>
</evidence>
<dbReference type="Pfam" id="PF06507">
    <property type="entry name" value="ARF_AD"/>
    <property type="match status" value="1"/>
</dbReference>
<feature type="domain" description="FAR1" evidence="8">
    <location>
        <begin position="318"/>
        <end position="370"/>
    </location>
</feature>
<comment type="subcellular location">
    <subcellularLocation>
        <location evidence="1">Nucleus</location>
    </subcellularLocation>
</comment>
<dbReference type="Gene3D" id="2.30.30.1040">
    <property type="match status" value="1"/>
</dbReference>
<organism evidence="10 12">
    <name type="scientific">Medicago truncatula</name>
    <name type="common">Barrel medic</name>
    <name type="synonym">Medicago tribuloides</name>
    <dbReference type="NCBI Taxonomy" id="3880"/>
    <lineage>
        <taxon>Eukaryota</taxon>
        <taxon>Viridiplantae</taxon>
        <taxon>Streptophyta</taxon>
        <taxon>Embryophyta</taxon>
        <taxon>Tracheophyta</taxon>
        <taxon>Spermatophyta</taxon>
        <taxon>Magnoliopsida</taxon>
        <taxon>eudicotyledons</taxon>
        <taxon>Gunneridae</taxon>
        <taxon>Pentapetalae</taxon>
        <taxon>rosids</taxon>
        <taxon>fabids</taxon>
        <taxon>Fabales</taxon>
        <taxon>Fabaceae</taxon>
        <taxon>Papilionoideae</taxon>
        <taxon>50 kb inversion clade</taxon>
        <taxon>NPAAA clade</taxon>
        <taxon>Hologalegina</taxon>
        <taxon>IRL clade</taxon>
        <taxon>Trifolieae</taxon>
        <taxon>Medicago</taxon>
    </lineage>
</organism>
<evidence type="ECO:0000256" key="2">
    <source>
        <dbReference type="ARBA" id="ARBA00007853"/>
    </source>
</evidence>
<proteinExistence type="inferred from homology"/>
<dbReference type="PANTHER" id="PTHR31384">
    <property type="entry name" value="AUXIN RESPONSE FACTOR 4-RELATED"/>
    <property type="match status" value="1"/>
</dbReference>
<evidence type="ECO:0000256" key="7">
    <source>
        <dbReference type="ARBA" id="ARBA00023294"/>
    </source>
</evidence>
<keyword evidence="12" id="KW-1185">Reference proteome</keyword>
<dbReference type="GO" id="GO:0009734">
    <property type="term" value="P:auxin-activated signaling pathway"/>
    <property type="evidence" value="ECO:0007669"/>
    <property type="project" value="UniProtKB-KW"/>
</dbReference>
<dbReference type="AlphaFoldDB" id="G7JXN7"/>
<dbReference type="InterPro" id="IPR004330">
    <property type="entry name" value="FAR1_DNA_bnd_dom"/>
</dbReference>
<evidence type="ECO:0000313" key="11">
    <source>
        <dbReference type="EnsemblPlants" id="AES96022"/>
    </source>
</evidence>
<name>G7JXN7_MEDTR</name>
<dbReference type="PaxDb" id="3880-AES96022"/>
<dbReference type="Pfam" id="PF03101">
    <property type="entry name" value="FAR1"/>
    <property type="match status" value="1"/>
</dbReference>
<reference evidence="10 12" key="2">
    <citation type="journal article" date="2014" name="BMC Genomics">
        <title>An improved genome release (version Mt4.0) for the model legume Medicago truncatula.</title>
        <authorList>
            <person name="Tang H."/>
            <person name="Krishnakumar V."/>
            <person name="Bidwell S."/>
            <person name="Rosen B."/>
            <person name="Chan A."/>
            <person name="Zhou S."/>
            <person name="Gentzbittel L."/>
            <person name="Childs K.L."/>
            <person name="Yandell M."/>
            <person name="Gundlach H."/>
            <person name="Mayer K.F."/>
            <person name="Schwartz D.C."/>
            <person name="Town C.D."/>
        </authorList>
    </citation>
    <scope>GENOME REANNOTATION</scope>
    <source>
        <strain evidence="11 12">cv. Jemalong A17</strain>
    </source>
</reference>
<dbReference type="InterPro" id="IPR010525">
    <property type="entry name" value="ARF_dom"/>
</dbReference>
<dbReference type="HOGENOM" id="CLU_667946_0_0_1"/>
<dbReference type="Proteomes" id="UP000002051">
    <property type="component" value="Chromosome 5"/>
</dbReference>
<dbReference type="eggNOG" id="ENOG502QQ0Y">
    <property type="taxonomic scope" value="Eukaryota"/>
</dbReference>
<dbReference type="EMBL" id="CM001221">
    <property type="protein sequence ID" value="AES96022.1"/>
    <property type="molecule type" value="Genomic_DNA"/>
</dbReference>
<reference evidence="10 12" key="1">
    <citation type="journal article" date="2011" name="Nature">
        <title>The Medicago genome provides insight into the evolution of rhizobial symbioses.</title>
        <authorList>
            <person name="Young N.D."/>
            <person name="Debelle F."/>
            <person name="Oldroyd G.E."/>
            <person name="Geurts R."/>
            <person name="Cannon S.B."/>
            <person name="Udvardi M.K."/>
            <person name="Benedito V.A."/>
            <person name="Mayer K.F."/>
            <person name="Gouzy J."/>
            <person name="Schoof H."/>
            <person name="Van de Peer Y."/>
            <person name="Proost S."/>
            <person name="Cook D.R."/>
            <person name="Meyers B.C."/>
            <person name="Spannagl M."/>
            <person name="Cheung F."/>
            <person name="De Mita S."/>
            <person name="Krishnakumar V."/>
            <person name="Gundlach H."/>
            <person name="Zhou S."/>
            <person name="Mudge J."/>
            <person name="Bharti A.K."/>
            <person name="Murray J.D."/>
            <person name="Naoumkina M.A."/>
            <person name="Rosen B."/>
            <person name="Silverstein K.A."/>
            <person name="Tang H."/>
            <person name="Rombauts S."/>
            <person name="Zhao P.X."/>
            <person name="Zhou P."/>
            <person name="Barbe V."/>
            <person name="Bardou P."/>
            <person name="Bechner M."/>
            <person name="Bellec A."/>
            <person name="Berger A."/>
            <person name="Berges H."/>
            <person name="Bidwell S."/>
            <person name="Bisseling T."/>
            <person name="Choisne N."/>
            <person name="Couloux A."/>
            <person name="Denny R."/>
            <person name="Deshpande S."/>
            <person name="Dai X."/>
            <person name="Doyle J.J."/>
            <person name="Dudez A.M."/>
            <person name="Farmer A.D."/>
            <person name="Fouteau S."/>
            <person name="Franken C."/>
            <person name="Gibelin C."/>
            <person name="Gish J."/>
            <person name="Goldstein S."/>
            <person name="Gonzalez A.J."/>
            <person name="Green P.J."/>
            <person name="Hallab A."/>
            <person name="Hartog M."/>
            <person name="Hua A."/>
            <person name="Humphray S.J."/>
            <person name="Jeong D.H."/>
            <person name="Jing Y."/>
            <person name="Jocker A."/>
            <person name="Kenton S.M."/>
            <person name="Kim D.J."/>
            <person name="Klee K."/>
            <person name="Lai H."/>
            <person name="Lang C."/>
            <person name="Lin S."/>
            <person name="Macmil S.L."/>
            <person name="Magdelenat G."/>
            <person name="Matthews L."/>
            <person name="McCorrison J."/>
            <person name="Monaghan E.L."/>
            <person name="Mun J.H."/>
            <person name="Najar F.Z."/>
            <person name="Nicholson C."/>
            <person name="Noirot C."/>
            <person name="O'Bleness M."/>
            <person name="Paule C.R."/>
            <person name="Poulain J."/>
            <person name="Prion F."/>
            <person name="Qin B."/>
            <person name="Qu C."/>
            <person name="Retzel E.F."/>
            <person name="Riddle C."/>
            <person name="Sallet E."/>
            <person name="Samain S."/>
            <person name="Samson N."/>
            <person name="Sanders I."/>
            <person name="Saurat O."/>
            <person name="Scarpelli C."/>
            <person name="Schiex T."/>
            <person name="Segurens B."/>
            <person name="Severin A.J."/>
            <person name="Sherrier D.J."/>
            <person name="Shi R."/>
            <person name="Sims S."/>
            <person name="Singer S.R."/>
            <person name="Sinharoy S."/>
            <person name="Sterck L."/>
            <person name="Viollet A."/>
            <person name="Wang B.B."/>
            <person name="Wang K."/>
            <person name="Wang M."/>
            <person name="Wang X."/>
            <person name="Warfsmann J."/>
            <person name="Weissenbach J."/>
            <person name="White D.D."/>
            <person name="White J.D."/>
            <person name="Wiley G.B."/>
            <person name="Wincker P."/>
            <person name="Xing Y."/>
            <person name="Yang L."/>
            <person name="Yao Z."/>
            <person name="Ying F."/>
            <person name="Zhai J."/>
            <person name="Zhou L."/>
            <person name="Zuber A."/>
            <person name="Denarie J."/>
            <person name="Dixon R.A."/>
            <person name="May G.D."/>
            <person name="Schwartz D.C."/>
            <person name="Rogers J."/>
            <person name="Quetier F."/>
            <person name="Town C.D."/>
            <person name="Roe B.A."/>
        </authorList>
    </citation>
    <scope>NUCLEOTIDE SEQUENCE [LARGE SCALE GENOMIC DNA]</scope>
    <source>
        <strain evidence="10">A17</strain>
        <strain evidence="11 12">cv. Jemalong A17</strain>
    </source>
</reference>
<dbReference type="GO" id="GO:0005634">
    <property type="term" value="C:nucleus"/>
    <property type="evidence" value="ECO:0000318"/>
    <property type="project" value="GO_Central"/>
</dbReference>
<dbReference type="STRING" id="3880.G7JXN7"/>
<keyword evidence="6" id="KW-0539">Nucleus</keyword>
<dbReference type="GO" id="GO:0006355">
    <property type="term" value="P:regulation of DNA-templated transcription"/>
    <property type="evidence" value="ECO:0000318"/>
    <property type="project" value="GO_Central"/>
</dbReference>
<sequence length="412" mass="46607">MFTKFDVQKYFQKQKYEGLEITIASWGQAANSHRISLPSSVLSANNMPIDALVVAANRTLLPVVYYPGACVSEFVVPLSKYNNALFVSQLSIGLRFDMMFETKAFDTCCNMGTIVGISDLDPLMWPDSRWKNIEVKWDKPDCGGKPNRVCSWDILLSSRSLASSSKRPLQSRLSEITCSQSAISLSRSKKCQDSSVVEMKGGSTLKMAEVLLFNDPVDGSLEGVTENIMLGQLYPIGTDEYTRLLMNIHVSILLSSPGRSKGADNKANALGLQIFNAPYYKHIGPEWFLGKEVYDHCPIMLSEASQNWVPKPFCMLNCWKNIHGKKRESNSQNPRPYLKVGCEASLRIKKNCDAKWIVHSFIKDHNHELFSAYSHYFPCHREINKAQKHSIETLHHVWSENKQIFCHNGQRI</sequence>
<dbReference type="InterPro" id="IPR044835">
    <property type="entry name" value="ARF_plant"/>
</dbReference>
<accession>G7JXN7</accession>